<feature type="domain" description="HTH araC/xylS-type" evidence="4">
    <location>
        <begin position="240"/>
        <end position="337"/>
    </location>
</feature>
<keyword evidence="2" id="KW-0238">DNA-binding</keyword>
<dbReference type="SUPFAM" id="SSF46689">
    <property type="entry name" value="Homeodomain-like"/>
    <property type="match status" value="1"/>
</dbReference>
<dbReference type="InterPro" id="IPR020449">
    <property type="entry name" value="Tscrpt_reg_AraC-type_HTH"/>
</dbReference>
<dbReference type="PROSITE" id="PS01124">
    <property type="entry name" value="HTH_ARAC_FAMILY_2"/>
    <property type="match status" value="1"/>
</dbReference>
<dbReference type="PANTHER" id="PTHR47894">
    <property type="entry name" value="HTH-TYPE TRANSCRIPTIONAL REGULATOR GADX"/>
    <property type="match status" value="1"/>
</dbReference>
<reference evidence="5 6" key="1">
    <citation type="submission" date="2018-10" db="EMBL/GenBank/DDBJ databases">
        <title>Draft genome sequence of Zhongshania sp. DSW25-10.</title>
        <authorList>
            <person name="Oh J."/>
        </authorList>
    </citation>
    <scope>NUCLEOTIDE SEQUENCE [LARGE SCALE GENOMIC DNA]</scope>
    <source>
        <strain evidence="5 6">DSW25-10</strain>
    </source>
</reference>
<dbReference type="InterPro" id="IPR032687">
    <property type="entry name" value="AraC-type_N"/>
</dbReference>
<evidence type="ECO:0000256" key="1">
    <source>
        <dbReference type="ARBA" id="ARBA00023015"/>
    </source>
</evidence>
<dbReference type="Gene3D" id="1.10.10.60">
    <property type="entry name" value="Homeodomain-like"/>
    <property type="match status" value="1"/>
</dbReference>
<evidence type="ECO:0000256" key="2">
    <source>
        <dbReference type="ARBA" id="ARBA00023125"/>
    </source>
</evidence>
<dbReference type="InterPro" id="IPR018060">
    <property type="entry name" value="HTH_AraC"/>
</dbReference>
<name>A0ABX9W5V3_9GAMM</name>
<accession>A0ABX9W5V3</accession>
<dbReference type="PRINTS" id="PR00032">
    <property type="entry name" value="HTHARAC"/>
</dbReference>
<gene>
    <name evidence="5" type="ORF">D0911_06865</name>
</gene>
<sequence length="337" mass="38384">MKSNNKFENVTVNMQIVREMTELTKLPNTIITSAMSKSGIGSNLLSHPDTRIPFKNFARLFRRLSSLSKDESLGMLERPLPNHFFSLAVDLAISSSTIYEALCRVSSLSYVSSCSAKIKAIDVKDGVRFQIIFEESESLESFFIQWYLLFLFHSLAWLTGRQIPIKRAGFHFKNARRYRDLDYLYACPCEFNIDGPNYIELDDSVICLPVRRSQAESHYFKKRFPQNLIFRCATPDSLSSKVQSIISQRLGYPSVSRSETAALLNMSEETLRRKLRSEGLSFQQIKDEVRRDTAVAMLASRNVTITTVAENLGFSTPGAFSRAFKSWLGISPENYIK</sequence>
<keyword evidence="6" id="KW-1185">Reference proteome</keyword>
<protein>
    <submittedName>
        <fullName evidence="5">AraC family transcriptional regulator</fullName>
    </submittedName>
</protein>
<dbReference type="InterPro" id="IPR009057">
    <property type="entry name" value="Homeodomain-like_sf"/>
</dbReference>
<evidence type="ECO:0000313" key="5">
    <source>
        <dbReference type="EMBL" id="RNL65572.1"/>
    </source>
</evidence>
<keyword evidence="1" id="KW-0805">Transcription regulation</keyword>
<dbReference type="SMART" id="SM00342">
    <property type="entry name" value="HTH_ARAC"/>
    <property type="match status" value="1"/>
</dbReference>
<dbReference type="RefSeq" id="WP_123182024.1">
    <property type="nucleotide sequence ID" value="NZ_RHGB01000006.1"/>
</dbReference>
<proteinExistence type="predicted"/>
<organism evidence="5 6">
    <name type="scientific">Zhongshania marina</name>
    <dbReference type="NCBI Taxonomy" id="2304603"/>
    <lineage>
        <taxon>Bacteria</taxon>
        <taxon>Pseudomonadati</taxon>
        <taxon>Pseudomonadota</taxon>
        <taxon>Gammaproteobacteria</taxon>
        <taxon>Cellvibrionales</taxon>
        <taxon>Spongiibacteraceae</taxon>
        <taxon>Zhongshania</taxon>
    </lineage>
</organism>
<evidence type="ECO:0000259" key="4">
    <source>
        <dbReference type="PROSITE" id="PS01124"/>
    </source>
</evidence>
<dbReference type="Pfam" id="PF12833">
    <property type="entry name" value="HTH_18"/>
    <property type="match status" value="1"/>
</dbReference>
<comment type="caution">
    <text evidence="5">The sequence shown here is derived from an EMBL/GenBank/DDBJ whole genome shotgun (WGS) entry which is preliminary data.</text>
</comment>
<dbReference type="Pfam" id="PF12625">
    <property type="entry name" value="Arabinose_bd"/>
    <property type="match status" value="1"/>
</dbReference>
<dbReference type="Proteomes" id="UP000274695">
    <property type="component" value="Unassembled WGS sequence"/>
</dbReference>
<evidence type="ECO:0000256" key="3">
    <source>
        <dbReference type="ARBA" id="ARBA00023163"/>
    </source>
</evidence>
<evidence type="ECO:0000313" key="6">
    <source>
        <dbReference type="Proteomes" id="UP000274695"/>
    </source>
</evidence>
<dbReference type="PANTHER" id="PTHR47894:SF1">
    <property type="entry name" value="HTH-TYPE TRANSCRIPTIONAL REGULATOR VQSM"/>
    <property type="match status" value="1"/>
</dbReference>
<keyword evidence="3" id="KW-0804">Transcription</keyword>
<dbReference type="EMBL" id="RHGB01000006">
    <property type="protein sequence ID" value="RNL65572.1"/>
    <property type="molecule type" value="Genomic_DNA"/>
</dbReference>